<gene>
    <name evidence="1" type="ordered locus">NT01CX_1424</name>
</gene>
<accession>A0PYQ3</accession>
<evidence type="ECO:0000313" key="1">
    <source>
        <dbReference type="EMBL" id="ABK61954.1"/>
    </source>
</evidence>
<dbReference type="EMBL" id="CP000382">
    <property type="protein sequence ID" value="ABK61954.1"/>
    <property type="molecule type" value="Genomic_DNA"/>
</dbReference>
<dbReference type="eggNOG" id="COG4127">
    <property type="taxonomic scope" value="Bacteria"/>
</dbReference>
<dbReference type="REBASE" id="14034">
    <property type="entry name" value="CnoMcrB2P"/>
</dbReference>
<keyword evidence="2" id="KW-1185">Reference proteome</keyword>
<dbReference type="PANTHER" id="PTHR37291:SF1">
    <property type="entry name" value="TYPE IV METHYL-DIRECTED RESTRICTION ENZYME ECOKMCRB SUBUNIT"/>
    <property type="match status" value="1"/>
</dbReference>
<dbReference type="Proteomes" id="UP000008220">
    <property type="component" value="Chromosome"/>
</dbReference>
<organism evidence="1 2">
    <name type="scientific">Clostridium novyi (strain NT)</name>
    <dbReference type="NCBI Taxonomy" id="386415"/>
    <lineage>
        <taxon>Bacteria</taxon>
        <taxon>Bacillati</taxon>
        <taxon>Bacillota</taxon>
        <taxon>Clostridia</taxon>
        <taxon>Eubacteriales</taxon>
        <taxon>Clostridiaceae</taxon>
        <taxon>Clostridium</taxon>
    </lineage>
</organism>
<name>A0PYQ3_CLONN</name>
<dbReference type="RefSeq" id="WP_011721513.1">
    <property type="nucleotide sequence ID" value="NC_008593.1"/>
</dbReference>
<protein>
    <submittedName>
        <fullName evidence="1">5-methylcytosine-specific restriction enzyme B</fullName>
    </submittedName>
</protein>
<dbReference type="HOGENOM" id="CLU_497582_0_0_9"/>
<dbReference type="PANTHER" id="PTHR37291">
    <property type="entry name" value="5-METHYLCYTOSINE-SPECIFIC RESTRICTION ENZYME B"/>
    <property type="match status" value="1"/>
</dbReference>
<dbReference type="InterPro" id="IPR052934">
    <property type="entry name" value="Methyl-DNA_Rec/Restrict_Enz"/>
</dbReference>
<sequence length="547" mass="64710">MYKFEKADEAIWVAAVLLTYNEYMKMKDKELHEDHIYFKQAEILRKANDICTKEIEHARISYHLNADNDKASHKYFIKRKSDSFVRLVYNGEINGIKEKPNELNVDLIFNTINGEKTIEELIDFINNEYTVFIKNLKDHKKLTKEDYLNILEFLKEHSGEEYTKLEKIQDKDERDRCENLKSNAQLVITKFKNIGDQFIKDDFNYDRSASTWLDGSNKKIRNYFWIELKKKNKVKLNTSISIVAEAQNELRFRVALEIKDHKSNEKEYLRHFRYLNVLDIDNSDFEYFAFIDNDSKTLQRLNKEYVSDWIKKVRSREKNKILIGNTLTYASIKEMTTNEIENFFKESVKKLQKYYDIAVWDDEYMDNLENSYTSISKNQILCGPPGTGKTYNVIYRALEIIDNIKYNDLIKNPLKRDEAIKVFNQLLDDGQISFCTFHQSYGYEDFVEGLRSNESGNGFIPKDGIFKQICTRALNKDKVRRSKYNFDKNKINFFKMSLGEKGLNNDIYRYCIDNNCIALGWGGDVNYKNCQSMDDIREEFLVSNPDD</sequence>
<evidence type="ECO:0000313" key="2">
    <source>
        <dbReference type="Proteomes" id="UP000008220"/>
    </source>
</evidence>
<dbReference type="KEGG" id="cno:NT01CX_1424"/>
<dbReference type="AlphaFoldDB" id="A0PYQ3"/>
<dbReference type="STRING" id="386415.NT01CX_1424"/>
<proteinExistence type="predicted"/>
<reference evidence="1 2" key="1">
    <citation type="journal article" date="2006" name="Nat. Biotechnol.">
        <title>The genome and transcriptomes of the anti-tumor agent Clostridium novyi-NT.</title>
        <authorList>
            <person name="Bettegowda C."/>
            <person name="Huang X."/>
            <person name="Lin J."/>
            <person name="Cheong I."/>
            <person name="Kohli M."/>
            <person name="Szabo S.A."/>
            <person name="Zhang X."/>
            <person name="Diaz L.A. Jr."/>
            <person name="Velculescu V.E."/>
            <person name="Parmigiani G."/>
            <person name="Kinzler K.W."/>
            <person name="Vogelstein B."/>
            <person name="Zhou S."/>
        </authorList>
    </citation>
    <scope>NUCLEOTIDE SEQUENCE [LARGE SCALE GENOMIC DNA]</scope>
    <source>
        <strain evidence="1 2">NT</strain>
    </source>
</reference>